<name>A0A2Z3L7Y4_9BACT</name>
<gene>
    <name evidence="13" type="primary">pksJ</name>
    <name evidence="13" type="ORF">DK880_00229</name>
</gene>
<evidence type="ECO:0000259" key="11">
    <source>
        <dbReference type="PROSITE" id="PS52004"/>
    </source>
</evidence>
<keyword evidence="5" id="KW-0677">Repeat</keyword>
<dbReference type="FunFam" id="3.40.47.10:FF:000019">
    <property type="entry name" value="Polyketide synthase type I"/>
    <property type="match status" value="1"/>
</dbReference>
<keyword evidence="9" id="KW-1133">Transmembrane helix</keyword>
<dbReference type="Gene3D" id="1.10.1240.100">
    <property type="match status" value="2"/>
</dbReference>
<keyword evidence="9" id="KW-0472">Membrane</keyword>
<dbReference type="InterPro" id="IPR020806">
    <property type="entry name" value="PKS_PP-bd"/>
</dbReference>
<dbReference type="GO" id="GO:0009403">
    <property type="term" value="P:toxin biosynthetic process"/>
    <property type="evidence" value="ECO:0007669"/>
    <property type="project" value="UniProtKB-ARBA"/>
</dbReference>
<feature type="transmembrane region" description="Helical" evidence="9">
    <location>
        <begin position="122"/>
        <end position="141"/>
    </location>
</feature>
<proteinExistence type="predicted"/>
<feature type="domain" description="PKS/mFAS DH" evidence="12">
    <location>
        <begin position="3539"/>
        <end position="3811"/>
    </location>
</feature>
<dbReference type="OrthoDB" id="4317020at2"/>
<evidence type="ECO:0000256" key="7">
    <source>
        <dbReference type="ARBA" id="ARBA00054155"/>
    </source>
</evidence>
<dbReference type="InterPro" id="IPR036736">
    <property type="entry name" value="ACP-like_sf"/>
</dbReference>
<dbReference type="Gene3D" id="3.40.50.150">
    <property type="entry name" value="Vaccinia Virus protein VP39"/>
    <property type="match status" value="1"/>
</dbReference>
<dbReference type="Pfam" id="PF08659">
    <property type="entry name" value="KR"/>
    <property type="match status" value="1"/>
</dbReference>
<dbReference type="GO" id="GO:0004312">
    <property type="term" value="F:fatty acid synthase activity"/>
    <property type="evidence" value="ECO:0007669"/>
    <property type="project" value="TreeGrafter"/>
</dbReference>
<keyword evidence="4" id="KW-0808">Transferase</keyword>
<dbReference type="InterPro" id="IPR013217">
    <property type="entry name" value="Methyltransf_12"/>
</dbReference>
<comment type="function">
    <text evidence="7">Involved in production of the polyketide antibiotic thailandamide.</text>
</comment>
<dbReference type="GO" id="GO:0006633">
    <property type="term" value="P:fatty acid biosynthetic process"/>
    <property type="evidence" value="ECO:0007669"/>
    <property type="project" value="TreeGrafter"/>
</dbReference>
<dbReference type="InterPro" id="IPR045851">
    <property type="entry name" value="AMP-bd_C_sf"/>
</dbReference>
<dbReference type="InterPro" id="IPR029063">
    <property type="entry name" value="SAM-dependent_MTases_sf"/>
</dbReference>
<evidence type="ECO:0000256" key="5">
    <source>
        <dbReference type="ARBA" id="ARBA00022737"/>
    </source>
</evidence>
<dbReference type="SUPFAM" id="SSF53335">
    <property type="entry name" value="S-adenosyl-L-methionine-dependent methyltransferases"/>
    <property type="match status" value="1"/>
</dbReference>
<dbReference type="SMART" id="SM01294">
    <property type="entry name" value="PKS_PP_betabranch"/>
    <property type="match status" value="1"/>
</dbReference>
<reference evidence="13 14" key="1">
    <citation type="submission" date="2018-05" db="EMBL/GenBank/DDBJ databases">
        <title>Candidatus Cardinium hertigii Genome Assembly.</title>
        <authorList>
            <person name="Showmaker K.C."/>
            <person name="Walden K.O."/>
            <person name="Fields C.J."/>
            <person name="Lambert K.N."/>
            <person name="Hudson M.E."/>
        </authorList>
    </citation>
    <scope>NUCLEOTIDE SEQUENCE [LARGE SCALE GENOMIC DNA]</scope>
    <source>
        <strain evidence="14">cHgTN10</strain>
    </source>
</reference>
<dbReference type="Pfam" id="PF00668">
    <property type="entry name" value="Condensation"/>
    <property type="match status" value="1"/>
</dbReference>
<feature type="domain" description="Ketosynthase family 3 (KS3)" evidence="11">
    <location>
        <begin position="2982"/>
        <end position="3400"/>
    </location>
</feature>
<dbReference type="PANTHER" id="PTHR43775">
    <property type="entry name" value="FATTY ACID SYNTHASE"/>
    <property type="match status" value="1"/>
</dbReference>
<feature type="domain" description="Ketosynthase family 3 (KS3)" evidence="11">
    <location>
        <begin position="1057"/>
        <end position="1467"/>
    </location>
</feature>
<dbReference type="InterPro" id="IPR020845">
    <property type="entry name" value="AMP-binding_CS"/>
</dbReference>
<dbReference type="Proteomes" id="UP000245872">
    <property type="component" value="Chromosome"/>
</dbReference>
<feature type="region of interest" description="C-terminal hotdog fold" evidence="8">
    <location>
        <begin position="3666"/>
        <end position="3811"/>
    </location>
</feature>
<dbReference type="Gene3D" id="1.10.1200.10">
    <property type="entry name" value="ACP-like"/>
    <property type="match status" value="3"/>
</dbReference>
<dbReference type="InterPro" id="IPR050091">
    <property type="entry name" value="PKS_NRPS_Biosynth_Enz"/>
</dbReference>
<dbReference type="InterPro" id="IPR042104">
    <property type="entry name" value="PKS_dehydratase_sf"/>
</dbReference>
<dbReference type="InterPro" id="IPR016039">
    <property type="entry name" value="Thiolase-like"/>
</dbReference>
<dbReference type="InterPro" id="IPR057326">
    <property type="entry name" value="KR_dom"/>
</dbReference>
<dbReference type="InterPro" id="IPR023213">
    <property type="entry name" value="CAT-like_dom_sf"/>
</dbReference>
<evidence type="ECO:0000256" key="4">
    <source>
        <dbReference type="ARBA" id="ARBA00022679"/>
    </source>
</evidence>
<dbReference type="InterPro" id="IPR014031">
    <property type="entry name" value="Ketoacyl_synth_C"/>
</dbReference>
<dbReference type="InterPro" id="IPR049900">
    <property type="entry name" value="PKS_mFAS_DH"/>
</dbReference>
<dbReference type="SMART" id="SM00822">
    <property type="entry name" value="PKS_KR"/>
    <property type="match status" value="1"/>
</dbReference>
<feature type="domain" description="PKS/mFAS DH" evidence="12">
    <location>
        <begin position="1642"/>
        <end position="1912"/>
    </location>
</feature>
<dbReference type="InterPro" id="IPR006162">
    <property type="entry name" value="Ppantetheine_attach_site"/>
</dbReference>
<keyword evidence="2" id="KW-0596">Phosphopantetheine</keyword>
<dbReference type="Gene3D" id="3.40.47.10">
    <property type="match status" value="2"/>
</dbReference>
<dbReference type="PROSITE" id="PS52004">
    <property type="entry name" value="KS3_2"/>
    <property type="match status" value="2"/>
</dbReference>
<dbReference type="CDD" id="cd00833">
    <property type="entry name" value="PKS"/>
    <property type="match status" value="2"/>
</dbReference>
<dbReference type="Gene3D" id="3.30.559.30">
    <property type="entry name" value="Nonribosomal peptide synthetase, condensation domain"/>
    <property type="match status" value="1"/>
</dbReference>
<dbReference type="Pfam" id="PF00550">
    <property type="entry name" value="PP-binding"/>
    <property type="match status" value="3"/>
</dbReference>
<dbReference type="Gene3D" id="3.40.50.720">
    <property type="entry name" value="NAD(P)-binding Rossmann-like Domain"/>
    <property type="match status" value="1"/>
</dbReference>
<dbReference type="Pfam" id="PF14765">
    <property type="entry name" value="PS-DH"/>
    <property type="match status" value="2"/>
</dbReference>
<dbReference type="GO" id="GO:0005737">
    <property type="term" value="C:cytoplasm"/>
    <property type="evidence" value="ECO:0007669"/>
    <property type="project" value="TreeGrafter"/>
</dbReference>
<dbReference type="InterPro" id="IPR020841">
    <property type="entry name" value="PKS_Beta-ketoAc_synthase_dom"/>
</dbReference>
<dbReference type="Pfam" id="PF21089">
    <property type="entry name" value="PKS_DH_N"/>
    <property type="match status" value="1"/>
</dbReference>
<dbReference type="EMBL" id="CP029619">
    <property type="protein sequence ID" value="AWN81561.1"/>
    <property type="molecule type" value="Genomic_DNA"/>
</dbReference>
<dbReference type="Gene3D" id="3.30.300.30">
    <property type="match status" value="1"/>
</dbReference>
<evidence type="ECO:0000259" key="12">
    <source>
        <dbReference type="PROSITE" id="PS52019"/>
    </source>
</evidence>
<feature type="region of interest" description="C-terminal hotdog fold" evidence="8">
    <location>
        <begin position="1775"/>
        <end position="1912"/>
    </location>
</feature>
<dbReference type="SUPFAM" id="SSF51735">
    <property type="entry name" value="NAD(P)-binding Rossmann-fold domains"/>
    <property type="match status" value="1"/>
</dbReference>
<dbReference type="Pfam" id="PF00501">
    <property type="entry name" value="AMP-binding"/>
    <property type="match status" value="1"/>
</dbReference>
<dbReference type="InterPro" id="IPR042099">
    <property type="entry name" value="ANL_N_sf"/>
</dbReference>
<accession>A0A2Z3L7Y4</accession>
<evidence type="ECO:0000256" key="3">
    <source>
        <dbReference type="ARBA" id="ARBA00022553"/>
    </source>
</evidence>
<feature type="region of interest" description="N-terminal hotdog fold" evidence="8">
    <location>
        <begin position="3539"/>
        <end position="3655"/>
    </location>
</feature>
<dbReference type="Gene3D" id="3.30.559.10">
    <property type="entry name" value="Chloramphenicol acetyltransferase-like domain"/>
    <property type="match status" value="1"/>
</dbReference>
<dbReference type="InterPro" id="IPR036291">
    <property type="entry name" value="NAD(P)-bd_dom_sf"/>
</dbReference>
<organism evidence="13 14">
    <name type="scientific">Candidatus Cardinium hertigii</name>
    <dbReference type="NCBI Taxonomy" id="247481"/>
    <lineage>
        <taxon>Bacteria</taxon>
        <taxon>Pseudomonadati</taxon>
        <taxon>Bacteroidota</taxon>
        <taxon>Cytophagia</taxon>
        <taxon>Cytophagales</taxon>
        <taxon>Amoebophilaceae</taxon>
        <taxon>Candidatus Cardinium</taxon>
    </lineage>
</organism>
<dbReference type="PROSITE" id="PS50075">
    <property type="entry name" value="CARRIER"/>
    <property type="match status" value="2"/>
</dbReference>
<dbReference type="SMART" id="SM00825">
    <property type="entry name" value="PKS_KS"/>
    <property type="match status" value="2"/>
</dbReference>
<dbReference type="InterPro" id="IPR049551">
    <property type="entry name" value="PKS_DH_C"/>
</dbReference>
<evidence type="ECO:0000313" key="13">
    <source>
        <dbReference type="EMBL" id="AWN81561.1"/>
    </source>
</evidence>
<feature type="active site" description="Proton donor; for dehydratase activity" evidence="8">
    <location>
        <position position="3722"/>
    </location>
</feature>
<dbReference type="Pfam" id="PF00109">
    <property type="entry name" value="ketoacyl-synt"/>
    <property type="match status" value="2"/>
</dbReference>
<dbReference type="PROSITE" id="PS00012">
    <property type="entry name" value="PHOSPHOPANTETHEINE"/>
    <property type="match status" value="2"/>
</dbReference>
<dbReference type="Pfam" id="PF08242">
    <property type="entry name" value="Methyltransf_12"/>
    <property type="match status" value="1"/>
</dbReference>
<feature type="domain" description="Carrier" evidence="10">
    <location>
        <begin position="2871"/>
        <end position="2944"/>
    </location>
</feature>
<keyword evidence="6" id="KW-0511">Multifunctional enzyme</keyword>
<sequence>MSLKTTPYQKLFWQVWKSNPLDQSLILRYIFELSGNLNSSHLETALKYYVRKIHKACNAYFFERDGIVWQASKNLSLNFEYRDLSGSTINIKEIIENNSVNFNLSTGPLYKFILTKIEKKRYLFLIAFSHIIFDGISYINFIQILENLYNNATKSWKEQNVFLSPTIRPYHKENIQFWDSFFSNNNFKQPLRFLTSTARHSNKANHQKRSFFIKTKIFTKEETATLLQAVVPFTLFHLMASAMASFIGKYNSILTQEAINIGYTVSIDDSKKGIGCFTNLNPLTVDYSPYSSPYEILLAIANTRKKIKPHQAVPFLELLNRLSTKNNNPSRSFNILINHSPGLIGIATPHLKGLKSKLMASPATEGPYDIGLIYNILNGKLHIQLNIAEQLSSKEQIEEMFINFNKTLNFFITKLNTPFLALHYYSKHSHIHGPPIHLQHPNGLSDIFKNSFKCYANKAALIFKDKFWNYKELELEVLKLQALLDIKLPKLHADLSYNIGIHLNRSQNLVFCLLTAILKKICFVPLDPNFPNRRLKYFIENANVNYILTDRDTITKSELNTICSNNTFIVIDEKNEHLDIVCTKLMEEERNLNKAQYILFTSGSTGAPKGVRISHKNLYNFILAMHERIPCREEDYLLSITSLNFDISLLELLLPLSVGASVDIAASDSISNSYALAERIKNTPTTIVQATPSTWKMLQVIDWFSNRKLKILIGGENLEEHLAAYLLAQHHDVYNMYGPTETTIWSSCVLVTTPYTISLGQPIGNTTFYILDPQKRPCPLGMPGELWIGGEGVGLGYLNNDTSEKFKSLSTGEYVYKTGDIVSYFGKKYLKFIGRNDNQIKIRGFRVDLSEITAAIKQIINCIEVVTIVRLIPEIHIVSFVQGTTNNKEENSTIEKLSTILPHYMIPQRIISLKQLPLTLHNKIDLKKLQEEDIKLLITQYGYNNTPNKQLQMVPLKHSINDDESTEQKILKILEEHFNLTLLHTNYQTPFGHFGLHSINLNKLSSIINQKFNTSIKPYEFYQHNNFIKLCGHIEKQLGDKIYSKKPSIHINLTNSTHDVSIIGISARLPGATNINYFWHNLIANINTIKLNNSSRPTLPPGLKAGFINDIDKFDASFFNISPLEATYMDPQQRLLLETSWAALEDAGYNPLSLEESKIGVYIAATNFDYYSVYRASTTPIPYTMPGLVSSMLSNRISYFFAWSGPSQTFDTACSGSLVALSKAYNDLLEGRIDYALVGSTNIILDNYTNEALTIGNFLSSQGRCATFDEEADGYVRGEGVGCVLLKRNSDAVRDKDNIYGNIISCSENHGGKAHSLTAPNPEAQKALLIHAYKDKALARRVSYIETHGTGTKLGDPIEIDALKMAWRALGIWEDKPYIGLGSVKTHIGHLEPAAGIASLLKVLLSIKHKALPGNLHFNKLNPYIAIHNSPFYIVSNNQSWESDTLRVAGISSFGFGGSNAHVVIEEALPREIDTNFTDKPFYLVCLSAKALYSLQQSQKNLAHYLANLSNKAYSLANIAYTLNSGRSHFPYRCAWIIKNIAELIDGLHQQTEAIVAVSSKEKMVETLGDYRNRDTYYCELQERRKQYLAGYDLDWELLHDHEPKLRLSLPTYPFYTKPYWFETAADSSMINKTANSLATAHAIDKSGIYCIAKINDSSVKVTIDGNHPWLAEHIINDHKMLPGVAHLSLVFSAMNKLDLLYDNLIFQNITWLQPIRSYDPLTIIIEFVKQTKGLHFYLKSLDNKQLFSRGEIIAQEKNIYGHSLKYFSEKPSYKHIYHKNELYQHFLKSGINYGAFFQGLNAIYILNEQLCYSEINIEYSFELLKTNLLDSAFQSILGLSLSSLNKAMLPFSAGQIIFTKEYFEDKKSKFYAYTIKKSSMRVDIEILNANKHKICTILDLGIRPINQVNNMTKVNIEKKQTEFLSNLTYTPKWDESPIESSLNVSPKKYIIIYTQASERIAQACYNLIRYNHDAILTPFVSEHSLITVEELISSSPALKEIWIIDASPIDTLNHKDCYKKCYLFIELLKKISRYSDLSIKLITNNAIHINEYSPTIQPQNSTLLGIAQTAAKEFPHLNICCISTNHITIAHLHLIIAEKNQNNTTIQPIVLLNGKRYVRKLVASILKPLTQTKFRKKGCYLIIGGLGGLGFTLSQYLAKHYQAQLVLVGRSVADQEKVELLSKLGGNIIYEQLDLLDIQEIERILQQYQFHGIIHSALVLKDKTIPFMDKETLYEVLNPKIHGSINLFRSLLKYNIHLDFFLFFSSIQSFIANKGQANYTAACVFKDAIASLMRNFYMYETKVINWGYWGSVGIVSKKNYRERMLTMGIGSIEPEEGLKIIEDFLASDCTQIAVLKATSEALKRLDVYYDVSNTSTHHLHSDYTSKNALIKNDTIIDLITCNSEEFLKKIVPLYHNSGEEILSHKKAQQALENYSRYAVQNAKIPQENILEKYNRLKIAIRSIEKGKYIDKSQLLHEYPWLHPHIKLLDHCLSYYPEVLTGKVDPMSVLFPDGSFRLVEPIYRDNPIADYFNQIVGQIVQNYIQILPQRPFNIIEIGAGTGSTTKFVLPLLDTNVKYCFTDLSIAFLKKAQTEFEKYKNITYQICNIEKTPGEDLQNKFDLLIATNVLHATSNIKKTLQNVRKFLKEGGITIINEVTSRQDYATLTFGLTPGWWLFEDFRITNSPLIESGMWQKLLKAEGFKTVYSHGEESQQVIVALAAEQRFSIPSNIEIAFNQYTPAREKHLVDNITSNNIDVKKELDEKIIFNNLKKFITSNISKIMQIPLEEIKIDVPFTSLGIDSLIVLELLKPFKEKFGYLPSTLFFEYPTTRKLTNYLLQDYKEMCYKDFNISFNSSLSKINEGNNHIAINSSIRKWLKQTIAKTIRLDPVEIKDDIPFSNYGIDSLITLEILKPLSKQLGYMPSTIFFEYPTIQTVTQYILENHKTQALTLVNSKNFLEDIHKKKEADSNNFNLTTNQPIIEDGIAIIGIAGKFPKADNCERFWENISSGLNCIEKIPIERWDYKNFYDENGTVGKIYTKYGGFIKDIDRFDHTFFNITPYDAENMDPQERLFLQTTYHAIENAGYPLSKLTNKDIGVFVGVMNAGYSWLGVDAPDINWADALYWSIANRVSYSFDWTGPSLAVDTACSSSLTAAHLACKALKAHECSLAIVGGVNLIIHPKQYTKLCRLRMLSKGDKCRSFGKNADGFIDGEGIAAVVLKRYAEAIKDEDFIYGIIRGSSINSGGKSNGYTAPNPNAQAALIKSTLNKAAIESESISYIEAHGTGTELGDPVEIRGLTKAFDTNKKQICALGSVKSNIGHLESAAGIAGLIKVLLQLKNNHIAPSLHAAIENPYLTIQNTPFFITKDLVEWKGKHAQPRRTMVNSFGAGGANANILIEENCLYPTNISNKNLPIYIIPISANSISALQGNIDELRVWLKKQQKVDLYALAYTLGCCREHYRFRACYIVKDMNQLVMNLSNSLPENQEIIQEDAIIDAYSVLLTKLNGTNFTALDVNQLKNLFEDTKYYYLQGEDILWLDIYKVKKLAFPPGYCFDKNRHWIQNAKYGLTTSQKYLAHHKINQEEILPATFALALITSKYPEYNSFKDIHWIQPINKPIEEINVLLKGDTFTLQHMDFTYVKGCVARESVVPFKVSIKDLLGDTKLNLLESDDIYAYYNQLGYNYGDIYKNLRWLKYNEKVAIGIINNYNLKMFSIEPSMLDAGLQLAIVPLSLVQFIKKEEEIALPCYLENMIIHNTKLDNIVYCYWILNSFSENKREINYDLYFVNSYNEPFISCQGMISKVIKKTAIMFKNQDNNNINHTVNNTNIKIYPFK</sequence>
<dbReference type="InterPro" id="IPR014030">
    <property type="entry name" value="Ketoacyl_synth_N"/>
</dbReference>
<evidence type="ECO:0000256" key="6">
    <source>
        <dbReference type="ARBA" id="ARBA00023268"/>
    </source>
</evidence>
<keyword evidence="14" id="KW-1185">Reference proteome</keyword>
<evidence type="ECO:0000259" key="10">
    <source>
        <dbReference type="PROSITE" id="PS50075"/>
    </source>
</evidence>
<dbReference type="Pfam" id="PF02801">
    <property type="entry name" value="Ketoacyl-synt_C"/>
    <property type="match status" value="2"/>
</dbReference>
<dbReference type="InterPro" id="IPR001242">
    <property type="entry name" value="Condensation_dom"/>
</dbReference>
<dbReference type="InterPro" id="IPR000873">
    <property type="entry name" value="AMP-dep_synth/lig_dom"/>
</dbReference>
<dbReference type="GO" id="GO:0071770">
    <property type="term" value="P:DIM/DIP cell wall layer assembly"/>
    <property type="evidence" value="ECO:0007669"/>
    <property type="project" value="TreeGrafter"/>
</dbReference>
<feature type="active site" description="Proton acceptor; for dehydratase activity" evidence="8">
    <location>
        <position position="3579"/>
    </location>
</feature>
<dbReference type="KEGG" id="cher:DK880_00229"/>
<protein>
    <submittedName>
        <fullName evidence="13">Polyketide synthase PksJ</fullName>
    </submittedName>
</protein>
<dbReference type="Gene3D" id="3.40.50.12780">
    <property type="entry name" value="N-terminal domain of ligase-like"/>
    <property type="match status" value="1"/>
</dbReference>
<evidence type="ECO:0000256" key="8">
    <source>
        <dbReference type="PROSITE-ProRule" id="PRU01363"/>
    </source>
</evidence>
<dbReference type="CDD" id="cd02440">
    <property type="entry name" value="AdoMet_MTases"/>
    <property type="match status" value="1"/>
</dbReference>
<dbReference type="Gene3D" id="3.10.129.110">
    <property type="entry name" value="Polyketide synthase dehydratase"/>
    <property type="match status" value="2"/>
</dbReference>
<dbReference type="PROSITE" id="PS52019">
    <property type="entry name" value="PKS_MFAS_DH"/>
    <property type="match status" value="2"/>
</dbReference>
<dbReference type="Pfam" id="PF22621">
    <property type="entry name" value="CurL-like_PKS_C"/>
    <property type="match status" value="2"/>
</dbReference>
<comment type="cofactor">
    <cofactor evidence="1">
        <name>pantetheine 4'-phosphate</name>
        <dbReference type="ChEBI" id="CHEBI:47942"/>
    </cofactor>
</comment>
<evidence type="ECO:0000313" key="14">
    <source>
        <dbReference type="Proteomes" id="UP000245872"/>
    </source>
</evidence>
<feature type="active site" description="Proton donor; for dehydratase activity" evidence="8">
    <location>
        <position position="1831"/>
    </location>
</feature>
<feature type="domain" description="Carrier" evidence="10">
    <location>
        <begin position="964"/>
        <end position="1038"/>
    </location>
</feature>
<dbReference type="PROSITE" id="PS00455">
    <property type="entry name" value="AMP_BINDING"/>
    <property type="match status" value="1"/>
</dbReference>
<evidence type="ECO:0000256" key="2">
    <source>
        <dbReference type="ARBA" id="ARBA00022450"/>
    </source>
</evidence>
<dbReference type="InterPro" id="IPR049552">
    <property type="entry name" value="PKS_DH_N"/>
</dbReference>
<dbReference type="PANTHER" id="PTHR43775:SF37">
    <property type="entry name" value="SI:DKEY-61P9.11"/>
    <property type="match status" value="1"/>
</dbReference>
<feature type="region of interest" description="N-terminal hotdog fold" evidence="8">
    <location>
        <begin position="1642"/>
        <end position="1760"/>
    </location>
</feature>
<keyword evidence="3" id="KW-0597">Phosphoprotein</keyword>
<dbReference type="GO" id="GO:0005886">
    <property type="term" value="C:plasma membrane"/>
    <property type="evidence" value="ECO:0007669"/>
    <property type="project" value="TreeGrafter"/>
</dbReference>
<dbReference type="SMART" id="SM00823">
    <property type="entry name" value="PKS_PP"/>
    <property type="match status" value="2"/>
</dbReference>
<dbReference type="SUPFAM" id="SSF53901">
    <property type="entry name" value="Thiolase-like"/>
    <property type="match status" value="2"/>
</dbReference>
<dbReference type="SUPFAM" id="SSF52777">
    <property type="entry name" value="CoA-dependent acyltransferases"/>
    <property type="match status" value="2"/>
</dbReference>
<dbReference type="InterPro" id="IPR009081">
    <property type="entry name" value="PP-bd_ACP"/>
</dbReference>
<dbReference type="InterPro" id="IPR013968">
    <property type="entry name" value="PKS_KR"/>
</dbReference>
<dbReference type="SUPFAM" id="SSF56801">
    <property type="entry name" value="Acetyl-CoA synthetase-like"/>
    <property type="match status" value="1"/>
</dbReference>
<evidence type="ECO:0000256" key="1">
    <source>
        <dbReference type="ARBA" id="ARBA00001957"/>
    </source>
</evidence>
<keyword evidence="9" id="KW-0812">Transmembrane</keyword>
<dbReference type="GO" id="GO:0031177">
    <property type="term" value="F:phosphopantetheine binding"/>
    <property type="evidence" value="ECO:0007669"/>
    <property type="project" value="InterPro"/>
</dbReference>
<evidence type="ECO:0000256" key="9">
    <source>
        <dbReference type="SAM" id="Phobius"/>
    </source>
</evidence>
<dbReference type="SUPFAM" id="SSF47336">
    <property type="entry name" value="ACP-like"/>
    <property type="match status" value="3"/>
</dbReference>
<feature type="active site" description="Proton acceptor; for dehydratase activity" evidence="8">
    <location>
        <position position="1674"/>
    </location>
</feature>